<protein>
    <submittedName>
        <fullName evidence="1">Uncharacterized protein</fullName>
    </submittedName>
</protein>
<evidence type="ECO:0000313" key="2">
    <source>
        <dbReference type="Proteomes" id="UP000051451"/>
    </source>
</evidence>
<gene>
    <name evidence="1" type="ORF">FC89_GL001131</name>
</gene>
<dbReference type="GeneID" id="98319149"/>
<keyword evidence="2" id="KW-1185">Reference proteome</keyword>
<organism evidence="1 2">
    <name type="scientific">Liquorilactobacillus ghanensis DSM 18630</name>
    <dbReference type="NCBI Taxonomy" id="1423750"/>
    <lineage>
        <taxon>Bacteria</taxon>
        <taxon>Bacillati</taxon>
        <taxon>Bacillota</taxon>
        <taxon>Bacilli</taxon>
        <taxon>Lactobacillales</taxon>
        <taxon>Lactobacillaceae</taxon>
        <taxon>Liquorilactobacillus</taxon>
    </lineage>
</organism>
<dbReference type="AlphaFoldDB" id="A0A0R1VTJ6"/>
<proteinExistence type="predicted"/>
<dbReference type="RefSeq" id="WP_057871869.1">
    <property type="nucleotide sequence ID" value="NZ_AZGB01000016.1"/>
</dbReference>
<reference evidence="1 2" key="1">
    <citation type="journal article" date="2015" name="Genome Announc.">
        <title>Expanding the biotechnology potential of lactobacilli through comparative genomics of 213 strains and associated genera.</title>
        <authorList>
            <person name="Sun Z."/>
            <person name="Harris H.M."/>
            <person name="McCann A."/>
            <person name="Guo C."/>
            <person name="Argimon S."/>
            <person name="Zhang W."/>
            <person name="Yang X."/>
            <person name="Jeffery I.B."/>
            <person name="Cooney J.C."/>
            <person name="Kagawa T.F."/>
            <person name="Liu W."/>
            <person name="Song Y."/>
            <person name="Salvetti E."/>
            <person name="Wrobel A."/>
            <person name="Rasinkangas P."/>
            <person name="Parkhill J."/>
            <person name="Rea M.C."/>
            <person name="O'Sullivan O."/>
            <person name="Ritari J."/>
            <person name="Douillard F.P."/>
            <person name="Paul Ross R."/>
            <person name="Yang R."/>
            <person name="Briner A.E."/>
            <person name="Felis G.E."/>
            <person name="de Vos W.M."/>
            <person name="Barrangou R."/>
            <person name="Klaenhammer T.R."/>
            <person name="Caufield P.W."/>
            <person name="Cui Y."/>
            <person name="Zhang H."/>
            <person name="O'Toole P.W."/>
        </authorList>
    </citation>
    <scope>NUCLEOTIDE SEQUENCE [LARGE SCALE GENOMIC DNA]</scope>
    <source>
        <strain evidence="1 2">DSM 18630</strain>
    </source>
</reference>
<dbReference type="EMBL" id="AZGB01000016">
    <property type="protein sequence ID" value="KRM06259.1"/>
    <property type="molecule type" value="Genomic_DNA"/>
</dbReference>
<dbReference type="Proteomes" id="UP000051451">
    <property type="component" value="Unassembled WGS sequence"/>
</dbReference>
<evidence type="ECO:0000313" key="1">
    <source>
        <dbReference type="EMBL" id="KRM06259.1"/>
    </source>
</evidence>
<comment type="caution">
    <text evidence="1">The sequence shown here is derived from an EMBL/GenBank/DDBJ whole genome shotgun (WGS) entry which is preliminary data.</text>
</comment>
<dbReference type="PATRIC" id="fig|1423750.3.peg.1157"/>
<dbReference type="STRING" id="1423750.FC89_GL001131"/>
<accession>A0A0R1VTJ6</accession>
<sequence>MILTFLLLVVTLTACLITKKITFIKLNQLNNDELKRIINHGNKKNQKRMAKTIIAKRRAKVIEDVEKVYLKQIKRK</sequence>
<name>A0A0R1VTJ6_9LACO</name>